<organism evidence="2">
    <name type="scientific">marine metagenome</name>
    <dbReference type="NCBI Taxonomy" id="408172"/>
    <lineage>
        <taxon>unclassified sequences</taxon>
        <taxon>metagenomes</taxon>
        <taxon>ecological metagenomes</taxon>
    </lineage>
</organism>
<accession>A0A382BCC8</accession>
<reference evidence="2" key="1">
    <citation type="submission" date="2018-05" db="EMBL/GenBank/DDBJ databases">
        <authorList>
            <person name="Lanie J.A."/>
            <person name="Ng W.-L."/>
            <person name="Kazmierczak K.M."/>
            <person name="Andrzejewski T.M."/>
            <person name="Davidsen T.M."/>
            <person name="Wayne K.J."/>
            <person name="Tettelin H."/>
            <person name="Glass J.I."/>
            <person name="Rusch D."/>
            <person name="Podicherti R."/>
            <person name="Tsui H.-C.T."/>
            <person name="Winkler M.E."/>
        </authorList>
    </citation>
    <scope>NUCLEOTIDE SEQUENCE</scope>
</reference>
<feature type="domain" description="NAD-dependent epimerase/dehydratase" evidence="1">
    <location>
        <begin position="13"/>
        <end position="132"/>
    </location>
</feature>
<dbReference type="Gene3D" id="3.40.50.720">
    <property type="entry name" value="NAD(P)-binding Rossmann-like Domain"/>
    <property type="match status" value="1"/>
</dbReference>
<proteinExistence type="predicted"/>
<name>A0A382BCC8_9ZZZZ</name>
<dbReference type="InterPro" id="IPR001509">
    <property type="entry name" value="Epimerase_deHydtase"/>
</dbReference>
<dbReference type="PANTHER" id="PTHR43245">
    <property type="entry name" value="BIFUNCTIONAL POLYMYXIN RESISTANCE PROTEIN ARNA"/>
    <property type="match status" value="1"/>
</dbReference>
<evidence type="ECO:0000259" key="1">
    <source>
        <dbReference type="Pfam" id="PF01370"/>
    </source>
</evidence>
<evidence type="ECO:0000313" key="2">
    <source>
        <dbReference type="EMBL" id="SVB10867.1"/>
    </source>
</evidence>
<dbReference type="AlphaFoldDB" id="A0A382BCC8"/>
<protein>
    <recommendedName>
        <fullName evidence="1">NAD-dependent epimerase/dehydratase domain-containing protein</fullName>
    </recommendedName>
</protein>
<dbReference type="InterPro" id="IPR050177">
    <property type="entry name" value="Lipid_A_modif_metabolic_enz"/>
</dbReference>
<gene>
    <name evidence="2" type="ORF">METZ01_LOCUS163721</name>
</gene>
<dbReference type="InterPro" id="IPR036291">
    <property type="entry name" value="NAD(P)-bd_dom_sf"/>
</dbReference>
<dbReference type="Pfam" id="PF01370">
    <property type="entry name" value="Epimerase"/>
    <property type="match status" value="1"/>
</dbReference>
<dbReference type="EMBL" id="UINC01028952">
    <property type="protein sequence ID" value="SVB10867.1"/>
    <property type="molecule type" value="Genomic_DNA"/>
</dbReference>
<sequence>MIANNLKNEFKLVFLINRRTISIPGVKAEIVKGGLDNVAKHSDIVQNTDLIVHLAGLTHANSEEEYLEVNLEGTRKLLNVCRKDQPIIYLSTICSTKEGGGYSRSKFYAEQTIIESGLPYNIIRPSEVYGSKSREGIDLLLYLAIRHHLLIDFKWSPEVTYSPISIEELVFFITDIIQFGEVKNQTYTICNNESYTLNDIQIAIEKALGKKLFRLPVSIAFLKILCQFRLPVPFKRDQLDRLIMEKTFDNSLASNDFSFEPVSFLEYLEQKGSFK</sequence>
<dbReference type="SUPFAM" id="SSF51735">
    <property type="entry name" value="NAD(P)-binding Rossmann-fold domains"/>
    <property type="match status" value="1"/>
</dbReference>